<dbReference type="PANTHER" id="PTHR13379:SF0">
    <property type="entry name" value="UPF0415 PROTEIN C7ORF25"/>
    <property type="match status" value="1"/>
</dbReference>
<sequence>MARPHEELYELCDYLRSVSVGLDSYEPESQDLPIIDSSGEEMGEMGVVKTQNREVLPGLRFLREEVKRDLQVLQKACPFLDDPESTSLLPLSTNAPYPVAVWQELLQARGAVAIYRTFHTVTHPQASRKPKNGSAKEHGVKVDVVADNGRRWIRVNTIKNSRILMEFCEMDSYLTSSDEDDGDGHSSLKNEKLISQEFDNSVLRMSRELLEAAKANPCSSNEIPSVTMRLTRLDPSLSDTDHETSDPRIAYTIDCLQRMGIDVQLGERQGIVKEMDNTSAQPIVFEPTTHINLDLSALIALISDTTHSHLPRDPEDANTRFIPPQRYVEWKKQRVRMLSDSPDAPSTWEDSGIHSKVLADQAQQEMKKGLLQDMHDRLRSTSPDLQNIQFWTTQEARQRCLQIVFKIAGTKERQRAEALLSCSIYSQTTTIPTHNQFWVHSRYPSNFIPLVPIRLYPSSEPDATSLKSFQPNPSSLFMTSLTSTCRNILSQEDISRHRESQSPPGHSAAPYLSNDEGDIPPPAVALANPKLTVHTVQSILWGAALGWTTLTTNRSSVKMLLKEMKRSTGGGALTYEPSNGNETARTSKAAIWIVKPRSLAEGSRSDCCSE</sequence>
<organism evidence="2 3">
    <name type="scientific">Suillus subaureus</name>
    <dbReference type="NCBI Taxonomy" id="48587"/>
    <lineage>
        <taxon>Eukaryota</taxon>
        <taxon>Fungi</taxon>
        <taxon>Dikarya</taxon>
        <taxon>Basidiomycota</taxon>
        <taxon>Agaricomycotina</taxon>
        <taxon>Agaricomycetes</taxon>
        <taxon>Agaricomycetidae</taxon>
        <taxon>Boletales</taxon>
        <taxon>Suillineae</taxon>
        <taxon>Suillaceae</taxon>
        <taxon>Suillus</taxon>
    </lineage>
</organism>
<protein>
    <recommendedName>
        <fullName evidence="4">DUF1308 domain-containing protein</fullName>
    </recommendedName>
</protein>
<evidence type="ECO:0000256" key="1">
    <source>
        <dbReference type="SAM" id="MobiDB-lite"/>
    </source>
</evidence>
<dbReference type="GeneID" id="64624732"/>
<gene>
    <name evidence="2" type="ORF">BJ212DRAFT_1268181</name>
</gene>
<dbReference type="PANTHER" id="PTHR13379">
    <property type="entry name" value="UNCHARACTERIZED DUF1308"/>
    <property type="match status" value="1"/>
</dbReference>
<name>A0A9P7EES2_9AGAM</name>
<dbReference type="OrthoDB" id="14527at2759"/>
<dbReference type="EMBL" id="JABBWG010000010">
    <property type="protein sequence ID" value="KAG1819247.1"/>
    <property type="molecule type" value="Genomic_DNA"/>
</dbReference>
<dbReference type="RefSeq" id="XP_041194924.1">
    <property type="nucleotide sequence ID" value="XM_041330715.1"/>
</dbReference>
<keyword evidence="3" id="KW-1185">Reference proteome</keyword>
<dbReference type="Proteomes" id="UP000807769">
    <property type="component" value="Unassembled WGS sequence"/>
</dbReference>
<evidence type="ECO:0000313" key="3">
    <source>
        <dbReference type="Proteomes" id="UP000807769"/>
    </source>
</evidence>
<comment type="caution">
    <text evidence="2">The sequence shown here is derived from an EMBL/GenBank/DDBJ whole genome shotgun (WGS) entry which is preliminary data.</text>
</comment>
<dbReference type="AlphaFoldDB" id="A0A9P7EES2"/>
<reference evidence="2" key="1">
    <citation type="journal article" date="2020" name="New Phytol.">
        <title>Comparative genomics reveals dynamic genome evolution in host specialist ectomycorrhizal fungi.</title>
        <authorList>
            <person name="Lofgren L.A."/>
            <person name="Nguyen N.H."/>
            <person name="Vilgalys R."/>
            <person name="Ruytinx J."/>
            <person name="Liao H.L."/>
            <person name="Branco S."/>
            <person name="Kuo A."/>
            <person name="LaButti K."/>
            <person name="Lipzen A."/>
            <person name="Andreopoulos W."/>
            <person name="Pangilinan J."/>
            <person name="Riley R."/>
            <person name="Hundley H."/>
            <person name="Na H."/>
            <person name="Barry K."/>
            <person name="Grigoriev I.V."/>
            <person name="Stajich J.E."/>
            <person name="Kennedy P.G."/>
        </authorList>
    </citation>
    <scope>NUCLEOTIDE SEQUENCE</scope>
    <source>
        <strain evidence="2">MN1</strain>
    </source>
</reference>
<proteinExistence type="predicted"/>
<evidence type="ECO:0000313" key="2">
    <source>
        <dbReference type="EMBL" id="KAG1819247.1"/>
    </source>
</evidence>
<accession>A0A9P7EES2</accession>
<evidence type="ECO:0008006" key="4">
    <source>
        <dbReference type="Google" id="ProtNLM"/>
    </source>
</evidence>
<feature type="region of interest" description="Disordered" evidence="1">
    <location>
        <begin position="494"/>
        <end position="517"/>
    </location>
</feature>